<dbReference type="InterPro" id="IPR036279">
    <property type="entry name" value="5-3_exonuclease_C_sf"/>
</dbReference>
<keyword evidence="3" id="KW-1185">Reference proteome</keyword>
<dbReference type="GO" id="GO:0017108">
    <property type="term" value="F:5'-flap endonuclease activity"/>
    <property type="evidence" value="ECO:0007669"/>
    <property type="project" value="InterPro"/>
</dbReference>
<protein>
    <submittedName>
        <fullName evidence="2">5'-3' exonuclease</fullName>
        <ecNumber evidence="2">3.1.11.-</ecNumber>
    </submittedName>
</protein>
<dbReference type="InterPro" id="IPR038969">
    <property type="entry name" value="FEN"/>
</dbReference>
<feature type="domain" description="5'-3' exonuclease alpha-helical arch N-terminal" evidence="1">
    <location>
        <begin position="9"/>
        <end position="154"/>
    </location>
</feature>
<dbReference type="GO" id="GO:0033567">
    <property type="term" value="P:DNA replication, Okazaki fragment processing"/>
    <property type="evidence" value="ECO:0007669"/>
    <property type="project" value="InterPro"/>
</dbReference>
<evidence type="ECO:0000259" key="1">
    <source>
        <dbReference type="Pfam" id="PF02739"/>
    </source>
</evidence>
<keyword evidence="2" id="KW-0378">Hydrolase</keyword>
<dbReference type="PANTHER" id="PTHR42646:SF2">
    <property type="entry name" value="5'-3' EXONUCLEASE FAMILY PROTEIN"/>
    <property type="match status" value="1"/>
</dbReference>
<evidence type="ECO:0000313" key="2">
    <source>
        <dbReference type="EMBL" id="CUU71230.1"/>
    </source>
</evidence>
<dbReference type="Gene3D" id="3.40.50.1010">
    <property type="entry name" value="5'-nuclease"/>
    <property type="match status" value="1"/>
</dbReference>
<accession>A0A0S4RAS7</accession>
<name>A0A0S4RAS7_CAMHY</name>
<keyword evidence="2" id="KW-0540">Nuclease</keyword>
<comment type="caution">
    <text evidence="2">The sequence shown here is derived from an EMBL/GenBank/DDBJ whole genome shotgun (WGS) entry which is preliminary data.</text>
</comment>
<dbReference type="InterPro" id="IPR020046">
    <property type="entry name" value="5-3_exonucl_a-hlix_arch_N"/>
</dbReference>
<gene>
    <name evidence="2" type="primary">ypcP</name>
    <name evidence="2" type="ORF">ERS686654_00320</name>
</gene>
<reference evidence="2 3" key="1">
    <citation type="submission" date="2015-11" db="EMBL/GenBank/DDBJ databases">
        <authorList>
            <consortium name="Pathogen Informatics"/>
        </authorList>
    </citation>
    <scope>NUCLEOTIDE SEQUENCE [LARGE SCALE GENOMIC DNA]</scope>
    <source>
        <strain evidence="2 3">006A-0059</strain>
    </source>
</reference>
<keyword evidence="2" id="KW-0269">Exonuclease</keyword>
<sequence length="305" mass="34700">MKTKKQNKHIIIDADSLIYRAATLNEEMFDFGEGGSITEVDYKSATECLKESLDDILKETNARDYKAYITGSNNFRYEILPSYKSNRKDIKKPELLNALSEFAMSELDFIKVDGMEADDACCIDMTKEKGCILCHIDKDLNQIAGTHYNWNKKEFYEVSEQEGLEFFYMQVLTGDPSDGYKGCHGVGKVKAYEAIKELIEPLPIQDYKINKHNKEEIPFLKWVYMGVIAYKDLEVTLWNIVVSNYQKALATSKNISTIEEYNSLRDEAQSLALTQAKVAYMLKSKDIKKDGEIIGFKCPILGGGT</sequence>
<dbReference type="GO" id="GO:0004527">
    <property type="term" value="F:exonuclease activity"/>
    <property type="evidence" value="ECO:0007669"/>
    <property type="project" value="UniProtKB-KW"/>
</dbReference>
<organism evidence="2 3">
    <name type="scientific">Campylobacter hyointestinalis subsp. hyointestinalis</name>
    <dbReference type="NCBI Taxonomy" id="91352"/>
    <lineage>
        <taxon>Bacteria</taxon>
        <taxon>Pseudomonadati</taxon>
        <taxon>Campylobacterota</taxon>
        <taxon>Epsilonproteobacteria</taxon>
        <taxon>Campylobacterales</taxon>
        <taxon>Campylobacteraceae</taxon>
        <taxon>Campylobacter</taxon>
    </lineage>
</organism>
<dbReference type="Gene3D" id="1.10.150.20">
    <property type="entry name" value="5' to 3' exonuclease, C-terminal subdomain"/>
    <property type="match status" value="1"/>
</dbReference>
<dbReference type="Pfam" id="PF02739">
    <property type="entry name" value="5_3_exonuc_N"/>
    <property type="match status" value="1"/>
</dbReference>
<dbReference type="InterPro" id="IPR029060">
    <property type="entry name" value="PIN-like_dom_sf"/>
</dbReference>
<dbReference type="PANTHER" id="PTHR42646">
    <property type="entry name" value="FLAP ENDONUCLEASE XNI"/>
    <property type="match status" value="1"/>
</dbReference>
<dbReference type="AlphaFoldDB" id="A0A0S4RAS7"/>
<dbReference type="RefSeq" id="WP_059434934.1">
    <property type="nucleotide sequence ID" value="NZ_FAVB01000001.1"/>
</dbReference>
<dbReference type="EMBL" id="FAVB01000001">
    <property type="protein sequence ID" value="CUU71230.1"/>
    <property type="molecule type" value="Genomic_DNA"/>
</dbReference>
<dbReference type="SUPFAM" id="SSF47807">
    <property type="entry name" value="5' to 3' exonuclease, C-terminal subdomain"/>
    <property type="match status" value="1"/>
</dbReference>
<dbReference type="GO" id="GO:0003677">
    <property type="term" value="F:DNA binding"/>
    <property type="evidence" value="ECO:0007669"/>
    <property type="project" value="InterPro"/>
</dbReference>
<dbReference type="EC" id="3.1.11.-" evidence="2"/>
<proteinExistence type="predicted"/>
<dbReference type="SUPFAM" id="SSF88723">
    <property type="entry name" value="PIN domain-like"/>
    <property type="match status" value="1"/>
</dbReference>
<dbReference type="Proteomes" id="UP000052237">
    <property type="component" value="Unassembled WGS sequence"/>
</dbReference>
<evidence type="ECO:0000313" key="3">
    <source>
        <dbReference type="Proteomes" id="UP000052237"/>
    </source>
</evidence>